<accession>A0A0F7TEX3</accession>
<proteinExistence type="predicted"/>
<dbReference type="EMBL" id="CDHK01000001">
    <property type="protein sequence ID" value="CEJ54006.1"/>
    <property type="molecule type" value="Genomic_DNA"/>
</dbReference>
<feature type="region of interest" description="Disordered" evidence="1">
    <location>
        <begin position="1"/>
        <end position="28"/>
    </location>
</feature>
<reference evidence="3" key="1">
    <citation type="journal article" date="2015" name="Genome Announc.">
        <title>Draft genome sequence of the fungus Penicillium brasilianum MG11.</title>
        <authorList>
            <person name="Horn F."/>
            <person name="Linde J."/>
            <person name="Mattern D.J."/>
            <person name="Walther G."/>
            <person name="Guthke R."/>
            <person name="Brakhage A.A."/>
            <person name="Valiante V."/>
        </authorList>
    </citation>
    <scope>NUCLEOTIDE SEQUENCE [LARGE SCALE GENOMIC DNA]</scope>
    <source>
        <strain evidence="3">MG11</strain>
    </source>
</reference>
<organism evidence="2 3">
    <name type="scientific">Penicillium brasilianum</name>
    <dbReference type="NCBI Taxonomy" id="104259"/>
    <lineage>
        <taxon>Eukaryota</taxon>
        <taxon>Fungi</taxon>
        <taxon>Dikarya</taxon>
        <taxon>Ascomycota</taxon>
        <taxon>Pezizomycotina</taxon>
        <taxon>Eurotiomycetes</taxon>
        <taxon>Eurotiomycetidae</taxon>
        <taxon>Eurotiales</taxon>
        <taxon>Aspergillaceae</taxon>
        <taxon>Penicillium</taxon>
    </lineage>
</organism>
<protein>
    <submittedName>
        <fullName evidence="2">Uncharacterized protein</fullName>
    </submittedName>
</protein>
<name>A0A0F7TEX3_PENBI</name>
<evidence type="ECO:0000313" key="3">
    <source>
        <dbReference type="Proteomes" id="UP000042958"/>
    </source>
</evidence>
<sequence>MTNSPRPTRNQIPPSFPEGFDTLTSSVDDKPLTPKSSLDVFRRFFDFKEKPWKEFRARVKAHALLTSSWAEIQENETQREAVAAIFLEQVGLEYWGKETRGKYLLEDHIRNGNVCDYPRDKKRWVMIPSRDIGTRPVKLTLTRMVKALAFLLEKDSKTGTKTGFKGKGQSSVLQDVSFL</sequence>
<dbReference type="OrthoDB" id="4363099at2759"/>
<dbReference type="STRING" id="104259.A0A0F7TEX3"/>
<gene>
    <name evidence="2" type="ORF">PMG11_00334</name>
</gene>
<dbReference type="AlphaFoldDB" id="A0A0F7TEX3"/>
<dbReference type="Proteomes" id="UP000042958">
    <property type="component" value="Unassembled WGS sequence"/>
</dbReference>
<evidence type="ECO:0000313" key="2">
    <source>
        <dbReference type="EMBL" id="CEJ54006.1"/>
    </source>
</evidence>
<evidence type="ECO:0000256" key="1">
    <source>
        <dbReference type="SAM" id="MobiDB-lite"/>
    </source>
</evidence>
<keyword evidence="3" id="KW-1185">Reference proteome</keyword>
<feature type="compositionally biased region" description="Polar residues" evidence="1">
    <location>
        <begin position="1"/>
        <end position="13"/>
    </location>
</feature>